<dbReference type="Pfam" id="PF07786">
    <property type="entry name" value="HGSNAT_cat"/>
    <property type="match status" value="1"/>
</dbReference>
<keyword evidence="1" id="KW-1133">Transmembrane helix</keyword>
<feature type="transmembrane region" description="Helical" evidence="1">
    <location>
        <begin position="200"/>
        <end position="221"/>
    </location>
</feature>
<reference evidence="3 4" key="1">
    <citation type="submission" date="2019-06" db="EMBL/GenBank/DDBJ databases">
        <authorList>
            <person name="Rodrigo-Torres L."/>
            <person name="Arahal R. D."/>
            <person name="Lucena T."/>
        </authorList>
    </citation>
    <scope>NUCLEOTIDE SEQUENCE [LARGE SCALE GENOMIC DNA]</scope>
    <source>
        <strain evidence="3 4">SB0023/3</strain>
    </source>
</reference>
<evidence type="ECO:0000259" key="2">
    <source>
        <dbReference type="Pfam" id="PF07786"/>
    </source>
</evidence>
<dbReference type="EMBL" id="CABFPH010000005">
    <property type="protein sequence ID" value="VUD70155.1"/>
    <property type="molecule type" value="Genomic_DNA"/>
</dbReference>
<keyword evidence="1" id="KW-0472">Membrane</keyword>
<evidence type="ECO:0000313" key="3">
    <source>
        <dbReference type="EMBL" id="VUD70155.1"/>
    </source>
</evidence>
<feature type="transmembrane region" description="Helical" evidence="1">
    <location>
        <begin position="59"/>
        <end position="78"/>
    </location>
</feature>
<feature type="transmembrane region" description="Helical" evidence="1">
    <location>
        <begin position="84"/>
        <end position="106"/>
    </location>
</feature>
<accession>A0A509E9E3</accession>
<evidence type="ECO:0000313" key="4">
    <source>
        <dbReference type="Proteomes" id="UP000410984"/>
    </source>
</evidence>
<feature type="transmembrane region" description="Helical" evidence="1">
    <location>
        <begin position="28"/>
        <end position="47"/>
    </location>
</feature>
<dbReference type="AlphaFoldDB" id="A0A509E9E3"/>
<name>A0A509E9E3_9HYPH</name>
<proteinExistence type="predicted"/>
<protein>
    <recommendedName>
        <fullName evidence="2">Heparan-alpha-glucosaminide N-acetyltransferase catalytic domain-containing protein</fullName>
    </recommendedName>
</protein>
<dbReference type="Proteomes" id="UP000410984">
    <property type="component" value="Unassembled WGS sequence"/>
</dbReference>
<keyword evidence="1" id="KW-0812">Transmembrane</keyword>
<feature type="domain" description="Heparan-alpha-glucosaminide N-acetyltransferase catalytic" evidence="2">
    <location>
        <begin position="1"/>
        <end position="208"/>
    </location>
</feature>
<organism evidence="3 4">
    <name type="scientific">Methylobacterium symbioticum</name>
    <dbReference type="NCBI Taxonomy" id="2584084"/>
    <lineage>
        <taxon>Bacteria</taxon>
        <taxon>Pseudomonadati</taxon>
        <taxon>Pseudomonadota</taxon>
        <taxon>Alphaproteobacteria</taxon>
        <taxon>Hyphomicrobiales</taxon>
        <taxon>Methylobacteriaceae</taxon>
        <taxon>Methylobacterium</taxon>
    </lineage>
</organism>
<feature type="transmembrane region" description="Helical" evidence="1">
    <location>
        <begin position="153"/>
        <end position="171"/>
    </location>
</feature>
<gene>
    <name evidence="3" type="ORF">MET9862_00718</name>
</gene>
<sequence>MMAYHTSWDLGFLRLTPENYALSSFGRTAAHVIAGSFLFLVGIGLVLKNGRGIDPRSTLFRLLRIVVAAAAITGATWFAFPDSFIFFGVLHCIAAASVLGLPFLFLPIWVSAACAALVLAAPHLVHAEILDAPALLFLGLGIDTPRTNDYVPLFPWFGLVLAGICAGRIGLPALTRSRFGHWQPHGKLARWATSAGRHSLAIYLIHQPVLLGLLTGLAMLAGPHPRAGEASFRAEYVQNCMRTGGEQRSCQIAARCTMERLRSGSLWRPDGGFTVEQRLTAQALSQACYEAAEGTRVAP</sequence>
<feature type="transmembrane region" description="Helical" evidence="1">
    <location>
        <begin position="113"/>
        <end position="141"/>
    </location>
</feature>
<evidence type="ECO:0000256" key="1">
    <source>
        <dbReference type="SAM" id="Phobius"/>
    </source>
</evidence>
<keyword evidence="4" id="KW-1185">Reference proteome</keyword>
<dbReference type="InterPro" id="IPR012429">
    <property type="entry name" value="HGSNAT_cat"/>
</dbReference>